<reference evidence="2" key="1">
    <citation type="submission" date="2020-02" db="EMBL/GenBank/DDBJ databases">
        <authorList>
            <person name="Meier V. D."/>
        </authorList>
    </citation>
    <scope>NUCLEOTIDE SEQUENCE</scope>
    <source>
        <strain evidence="2">AVDCRST_MAG10</strain>
    </source>
</reference>
<feature type="region of interest" description="Disordered" evidence="1">
    <location>
        <begin position="1"/>
        <end position="139"/>
    </location>
</feature>
<evidence type="ECO:0000313" key="2">
    <source>
        <dbReference type="EMBL" id="CAA9257298.1"/>
    </source>
</evidence>
<feature type="compositionally biased region" description="Low complexity" evidence="1">
    <location>
        <begin position="54"/>
        <end position="64"/>
    </location>
</feature>
<accession>A0A6J4IRW5</accession>
<gene>
    <name evidence="2" type="ORF">AVDCRST_MAG10-2552</name>
</gene>
<feature type="compositionally biased region" description="Basic and acidic residues" evidence="1">
    <location>
        <begin position="15"/>
        <end position="25"/>
    </location>
</feature>
<dbReference type="EMBL" id="CADCTB010000156">
    <property type="protein sequence ID" value="CAA9257298.1"/>
    <property type="molecule type" value="Genomic_DNA"/>
</dbReference>
<feature type="non-terminal residue" evidence="2">
    <location>
        <position position="1"/>
    </location>
</feature>
<feature type="compositionally biased region" description="Basic residues" evidence="1">
    <location>
        <begin position="96"/>
        <end position="105"/>
    </location>
</feature>
<organism evidence="2">
    <name type="scientific">uncultured Acidimicrobiales bacterium</name>
    <dbReference type="NCBI Taxonomy" id="310071"/>
    <lineage>
        <taxon>Bacteria</taxon>
        <taxon>Bacillati</taxon>
        <taxon>Actinomycetota</taxon>
        <taxon>Acidimicrobiia</taxon>
        <taxon>Acidimicrobiales</taxon>
        <taxon>environmental samples</taxon>
    </lineage>
</organism>
<feature type="non-terminal residue" evidence="2">
    <location>
        <position position="139"/>
    </location>
</feature>
<evidence type="ECO:0000256" key="1">
    <source>
        <dbReference type="SAM" id="MobiDB-lite"/>
    </source>
</evidence>
<protein>
    <submittedName>
        <fullName evidence="2">Uncharacterized protein</fullName>
    </submittedName>
</protein>
<proteinExistence type="predicted"/>
<name>A0A6J4IRW5_9ACTN</name>
<dbReference type="AlphaFoldDB" id="A0A6J4IRW5"/>
<sequence length="139" mass="14920">ETPRFPSASGPDCGRVQRHEGDPFEQRPTACSGRSGQAGGRQRHLPLDPPGPAAAPGRRQLRAGGARGAGPHVRLVHPQRRPAGGVLRGLRPGDRRLRRGRHRRTGGGEGGAQHLRGTRPLRGAPKVPDRRPLGLRQLL</sequence>